<dbReference type="EMBL" id="BAAANY010000008">
    <property type="protein sequence ID" value="GAA1672533.1"/>
    <property type="molecule type" value="Genomic_DNA"/>
</dbReference>
<name>A0ABP4SIV8_9ACTN</name>
<dbReference type="SUPFAM" id="SSF54593">
    <property type="entry name" value="Glyoxalase/Bleomycin resistance protein/Dihydroxybiphenyl dioxygenase"/>
    <property type="match status" value="1"/>
</dbReference>
<comment type="caution">
    <text evidence="2">The sequence shown here is derived from an EMBL/GenBank/DDBJ whole genome shotgun (WGS) entry which is preliminary data.</text>
</comment>
<reference evidence="3" key="1">
    <citation type="journal article" date="2019" name="Int. J. Syst. Evol. Microbiol.">
        <title>The Global Catalogue of Microorganisms (GCM) 10K type strain sequencing project: providing services to taxonomists for standard genome sequencing and annotation.</title>
        <authorList>
            <consortium name="The Broad Institute Genomics Platform"/>
            <consortium name="The Broad Institute Genome Sequencing Center for Infectious Disease"/>
            <person name="Wu L."/>
            <person name="Ma J."/>
        </authorList>
    </citation>
    <scope>NUCLEOTIDE SEQUENCE [LARGE SCALE GENOMIC DNA]</scope>
    <source>
        <strain evidence="3">JCM 14718</strain>
    </source>
</reference>
<organism evidence="2 3">
    <name type="scientific">Fodinicola feengrottensis</name>
    <dbReference type="NCBI Taxonomy" id="435914"/>
    <lineage>
        <taxon>Bacteria</taxon>
        <taxon>Bacillati</taxon>
        <taxon>Actinomycetota</taxon>
        <taxon>Actinomycetes</taxon>
        <taxon>Mycobacteriales</taxon>
        <taxon>Fodinicola</taxon>
    </lineage>
</organism>
<evidence type="ECO:0000256" key="1">
    <source>
        <dbReference type="SAM" id="MobiDB-lite"/>
    </source>
</evidence>
<protein>
    <recommendedName>
        <fullName evidence="4">VOC domain-containing protein</fullName>
    </recommendedName>
</protein>
<evidence type="ECO:0008006" key="4">
    <source>
        <dbReference type="Google" id="ProtNLM"/>
    </source>
</evidence>
<keyword evidence="3" id="KW-1185">Reference proteome</keyword>
<feature type="region of interest" description="Disordered" evidence="1">
    <location>
        <begin position="133"/>
        <end position="158"/>
    </location>
</feature>
<accession>A0ABP4SIV8</accession>
<dbReference type="RefSeq" id="WP_163568770.1">
    <property type="nucleotide sequence ID" value="NZ_WOTO01000016.1"/>
</dbReference>
<gene>
    <name evidence="2" type="ORF">GCM10009765_22380</name>
</gene>
<evidence type="ECO:0000313" key="2">
    <source>
        <dbReference type="EMBL" id="GAA1672533.1"/>
    </source>
</evidence>
<dbReference type="Proteomes" id="UP001500618">
    <property type="component" value="Unassembled WGS sequence"/>
</dbReference>
<proteinExistence type="predicted"/>
<evidence type="ECO:0000313" key="3">
    <source>
        <dbReference type="Proteomes" id="UP001500618"/>
    </source>
</evidence>
<dbReference type="InterPro" id="IPR029068">
    <property type="entry name" value="Glyas_Bleomycin-R_OHBP_Dase"/>
</dbReference>
<dbReference type="Gene3D" id="3.10.180.10">
    <property type="entry name" value="2,3-Dihydroxybiphenyl 1,2-Dioxygenase, domain 1"/>
    <property type="match status" value="1"/>
</dbReference>
<sequence>MSNARAAVAGISPLRAVTFGQPLCVWAREITTALDFYLAIGCEVRKVADGRVYLHNNNTRFILAYSPGPVAASVAQTLQVTTVDLAEVCCRLYELGIEAGPITYPAAAPHGRIELCDPDRHVVVVIQLPASGDTRVSPARHSPSAHDAGGHRTAVRRA</sequence>